<feature type="compositionally biased region" description="Acidic residues" evidence="5">
    <location>
        <begin position="69"/>
        <end position="84"/>
    </location>
</feature>
<keyword evidence="8" id="KW-1185">Reference proteome</keyword>
<evidence type="ECO:0000259" key="6">
    <source>
        <dbReference type="PROSITE" id="PS51005"/>
    </source>
</evidence>
<dbReference type="InterPro" id="IPR036093">
    <property type="entry name" value="NAC_dom_sf"/>
</dbReference>
<reference evidence="8" key="1">
    <citation type="journal article" date="2013" name="Science">
        <title>The Amborella genome and the evolution of flowering plants.</title>
        <authorList>
            <consortium name="Amborella Genome Project"/>
        </authorList>
    </citation>
    <scope>NUCLEOTIDE SEQUENCE [LARGE SCALE GENOMIC DNA]</scope>
</reference>
<accession>W1NP37</accession>
<dbReference type="GO" id="GO:0006355">
    <property type="term" value="P:regulation of DNA-templated transcription"/>
    <property type="evidence" value="ECO:0007669"/>
    <property type="project" value="InterPro"/>
</dbReference>
<dbReference type="Gramene" id="ERM98081">
    <property type="protein sequence ID" value="ERM98081"/>
    <property type="gene ID" value="AMTR_s00210p00023320"/>
</dbReference>
<feature type="domain" description="NAC" evidence="6">
    <location>
        <begin position="1"/>
        <end position="51"/>
    </location>
</feature>
<dbReference type="EMBL" id="KI395531">
    <property type="protein sequence ID" value="ERM98081.1"/>
    <property type="molecule type" value="Genomic_DNA"/>
</dbReference>
<dbReference type="SUPFAM" id="SSF101941">
    <property type="entry name" value="NAC domain"/>
    <property type="match status" value="1"/>
</dbReference>
<evidence type="ECO:0000256" key="2">
    <source>
        <dbReference type="ARBA" id="ARBA00023125"/>
    </source>
</evidence>
<keyword evidence="2" id="KW-0238">DNA-binding</keyword>
<evidence type="ECO:0000256" key="1">
    <source>
        <dbReference type="ARBA" id="ARBA00023015"/>
    </source>
</evidence>
<keyword evidence="3" id="KW-0804">Transcription</keyword>
<evidence type="ECO:0000256" key="4">
    <source>
        <dbReference type="ARBA" id="ARBA00023242"/>
    </source>
</evidence>
<evidence type="ECO:0000256" key="5">
    <source>
        <dbReference type="SAM" id="MobiDB-lite"/>
    </source>
</evidence>
<evidence type="ECO:0000313" key="7">
    <source>
        <dbReference type="EMBL" id="ERM98081.1"/>
    </source>
</evidence>
<gene>
    <name evidence="7" type="ORF">AMTR_s00210p00023320</name>
</gene>
<protein>
    <recommendedName>
        <fullName evidence="6">NAC domain-containing protein</fullName>
    </recommendedName>
</protein>
<proteinExistence type="predicted"/>
<evidence type="ECO:0000256" key="3">
    <source>
        <dbReference type="ARBA" id="ARBA00023163"/>
    </source>
</evidence>
<name>W1NP37_AMBTC</name>
<keyword evidence="1" id="KW-0805">Transcription regulation</keyword>
<evidence type="ECO:0000313" key="8">
    <source>
        <dbReference type="Proteomes" id="UP000017836"/>
    </source>
</evidence>
<organism evidence="7 8">
    <name type="scientific">Amborella trichopoda</name>
    <dbReference type="NCBI Taxonomy" id="13333"/>
    <lineage>
        <taxon>Eukaryota</taxon>
        <taxon>Viridiplantae</taxon>
        <taxon>Streptophyta</taxon>
        <taxon>Embryophyta</taxon>
        <taxon>Tracheophyta</taxon>
        <taxon>Spermatophyta</taxon>
        <taxon>Magnoliopsida</taxon>
        <taxon>Amborellales</taxon>
        <taxon>Amborellaceae</taxon>
        <taxon>Amborella</taxon>
    </lineage>
</organism>
<sequence>MLFVVDNAIRERFTEWRLDEYHLPYETKEVGEDVTQTLPPPMLVVCRIYKDEDACTHSDNESEVPLADSDGEDSDPGTDSEVDD</sequence>
<feature type="region of interest" description="Disordered" evidence="5">
    <location>
        <begin position="56"/>
        <end position="84"/>
    </location>
</feature>
<dbReference type="InterPro" id="IPR003441">
    <property type="entry name" value="NAC-dom"/>
</dbReference>
<keyword evidence="4" id="KW-0539">Nucleus</keyword>
<dbReference type="Proteomes" id="UP000017836">
    <property type="component" value="Unassembled WGS sequence"/>
</dbReference>
<dbReference type="PROSITE" id="PS51005">
    <property type="entry name" value="NAC"/>
    <property type="match status" value="1"/>
</dbReference>
<dbReference type="GO" id="GO:0003677">
    <property type="term" value="F:DNA binding"/>
    <property type="evidence" value="ECO:0007669"/>
    <property type="project" value="UniProtKB-KW"/>
</dbReference>
<dbReference type="AlphaFoldDB" id="W1NP37"/>
<dbReference type="HOGENOM" id="CLU_2530529_0_0_1"/>